<dbReference type="Proteomes" id="UP001210339">
    <property type="component" value="Chromosome"/>
</dbReference>
<dbReference type="PANTHER" id="PTHR43673">
    <property type="entry name" value="NAD(P)H NITROREDUCTASE YDGI-RELATED"/>
    <property type="match status" value="1"/>
</dbReference>
<gene>
    <name evidence="7" type="ORF">O6R05_01185</name>
</gene>
<dbReference type="InterPro" id="IPR000415">
    <property type="entry name" value="Nitroreductase-like"/>
</dbReference>
<protein>
    <submittedName>
        <fullName evidence="7">Nitroreductase family protein</fullName>
    </submittedName>
</protein>
<reference evidence="7 8" key="1">
    <citation type="submission" date="2023-01" db="EMBL/GenBank/DDBJ databases">
        <authorList>
            <person name="Lee S.H."/>
            <person name="Jung H.S."/>
            <person name="Yun J.U."/>
        </authorList>
    </citation>
    <scope>NUCLEOTIDE SEQUENCE [LARGE SCALE GENOMIC DNA]</scope>
    <source>
        <strain evidence="7 8">CBA3646</strain>
    </source>
</reference>
<organism evidence="7 8">
    <name type="scientific">Peptoniphilus equinus</name>
    <dbReference type="NCBI Taxonomy" id="3016343"/>
    <lineage>
        <taxon>Bacteria</taxon>
        <taxon>Bacillati</taxon>
        <taxon>Bacillota</taxon>
        <taxon>Tissierellia</taxon>
        <taxon>Tissierellales</taxon>
        <taxon>Peptoniphilaceae</taxon>
        <taxon>Peptoniphilus</taxon>
    </lineage>
</organism>
<proteinExistence type="inferred from homology"/>
<dbReference type="PANTHER" id="PTHR43673:SF2">
    <property type="entry name" value="NITROREDUCTASE"/>
    <property type="match status" value="1"/>
</dbReference>
<keyword evidence="8" id="KW-1185">Reference proteome</keyword>
<evidence type="ECO:0000256" key="2">
    <source>
        <dbReference type="ARBA" id="ARBA00007118"/>
    </source>
</evidence>
<evidence type="ECO:0000259" key="6">
    <source>
        <dbReference type="Pfam" id="PF00881"/>
    </source>
</evidence>
<name>A0ABY7QTZ5_9FIRM</name>
<dbReference type="InterPro" id="IPR029479">
    <property type="entry name" value="Nitroreductase"/>
</dbReference>
<dbReference type="RefSeq" id="WP_271191733.1">
    <property type="nucleotide sequence ID" value="NZ_CP115667.1"/>
</dbReference>
<dbReference type="SUPFAM" id="SSF55469">
    <property type="entry name" value="FMN-dependent nitroreductase-like"/>
    <property type="match status" value="1"/>
</dbReference>
<comment type="cofactor">
    <cofactor evidence="1">
        <name>FMN</name>
        <dbReference type="ChEBI" id="CHEBI:58210"/>
    </cofactor>
</comment>
<comment type="similarity">
    <text evidence="2">Belongs to the nitroreductase family.</text>
</comment>
<keyword evidence="3" id="KW-0285">Flavoprotein</keyword>
<evidence type="ECO:0000256" key="5">
    <source>
        <dbReference type="ARBA" id="ARBA00023002"/>
    </source>
</evidence>
<evidence type="ECO:0000313" key="8">
    <source>
        <dbReference type="Proteomes" id="UP001210339"/>
    </source>
</evidence>
<evidence type="ECO:0000256" key="3">
    <source>
        <dbReference type="ARBA" id="ARBA00022630"/>
    </source>
</evidence>
<accession>A0ABY7QTZ5</accession>
<dbReference type="CDD" id="cd02151">
    <property type="entry name" value="nitroreductase"/>
    <property type="match status" value="1"/>
</dbReference>
<evidence type="ECO:0000256" key="4">
    <source>
        <dbReference type="ARBA" id="ARBA00022643"/>
    </source>
</evidence>
<evidence type="ECO:0000313" key="7">
    <source>
        <dbReference type="EMBL" id="WBW50202.1"/>
    </source>
</evidence>
<feature type="domain" description="Nitroreductase" evidence="6">
    <location>
        <begin position="6"/>
        <end position="150"/>
    </location>
</feature>
<sequence>MFRDLIRKRRSIRAYGMTPVSDEEERLLVEAALLAPTAKNRASVELITIRDKAKLAELADIKAQGGVFLKDADLGILVLGNTALAPDQFIQDTAIAATYILLQAEDLNLGACWVNFRGLKDKDGAPAEAAVRRTLGVPDDYSAECVIAVGEKNQIPGEKRGRQVSDFVHSESF</sequence>
<dbReference type="Pfam" id="PF00881">
    <property type="entry name" value="Nitroreductase"/>
    <property type="match status" value="1"/>
</dbReference>
<evidence type="ECO:0000256" key="1">
    <source>
        <dbReference type="ARBA" id="ARBA00001917"/>
    </source>
</evidence>
<keyword evidence="4" id="KW-0288">FMN</keyword>
<dbReference type="EMBL" id="CP115667">
    <property type="protein sequence ID" value="WBW50202.1"/>
    <property type="molecule type" value="Genomic_DNA"/>
</dbReference>
<keyword evidence="5" id="KW-0560">Oxidoreductase</keyword>
<dbReference type="Gene3D" id="3.40.109.10">
    <property type="entry name" value="NADH Oxidase"/>
    <property type="match status" value="1"/>
</dbReference>